<dbReference type="PANTHER" id="PTHR38785">
    <property type="entry name" value="HOMOLOG OF VIRK"/>
    <property type="match status" value="1"/>
</dbReference>
<dbReference type="Proteomes" id="UP000255334">
    <property type="component" value="Unassembled WGS sequence"/>
</dbReference>
<evidence type="ECO:0000313" key="2">
    <source>
        <dbReference type="Proteomes" id="UP000255334"/>
    </source>
</evidence>
<protein>
    <submittedName>
        <fullName evidence="1">DUF535 domain-containing protein</fullName>
    </submittedName>
</protein>
<dbReference type="RefSeq" id="WP_115478428.1">
    <property type="nucleotide sequence ID" value="NZ_QRBF01000004.1"/>
</dbReference>
<dbReference type="OrthoDB" id="6835762at2"/>
<name>A0A370X4S0_9GAMM</name>
<accession>A0A370X4S0</accession>
<reference evidence="1 2" key="1">
    <citation type="submission" date="2018-07" db="EMBL/GenBank/DDBJ databases">
        <title>Dyella monticola sp. nov. and Dyella psychrodurans sp. nov. isolated from monsoon evergreen broad-leaved forest soil of Dinghu Mountain, China.</title>
        <authorList>
            <person name="Gao Z."/>
            <person name="Qiu L."/>
        </authorList>
    </citation>
    <scope>NUCLEOTIDE SEQUENCE [LARGE SCALE GENOMIC DNA]</scope>
    <source>
        <strain evidence="1 2">4MSK11</strain>
    </source>
</reference>
<dbReference type="AlphaFoldDB" id="A0A370X4S0"/>
<comment type="caution">
    <text evidence="1">The sequence shown here is derived from an EMBL/GenBank/DDBJ whole genome shotgun (WGS) entry which is preliminary data.</text>
</comment>
<dbReference type="Pfam" id="PF04393">
    <property type="entry name" value="DUF535"/>
    <property type="match status" value="1"/>
</dbReference>
<gene>
    <name evidence="1" type="ORF">DWU99_12725</name>
</gene>
<sequence>MNKPNHPPAGVLGIGADAFLPPGVSAPEWSYRLGQVRQPTPPTLLGRCRAAMARLSAAVPHDWTANMLRSLRDRRDWRGAWYKRGASAIKYVLRSACMPVRHGRFLAFVHAHPQMVAYRQRDPRLLERHMHRYVNAHWHRRRRLQNLHQHYRFALANLPGGLFDLVYGLGHASLGGFIAKDGSLLTLCMRPPIFMGCEGELCLQLCDGNETPLYSIVFSVVGEHRPRLLIGCLQGPGGDSARDVVRELTRNLHGMRPKQLMLALVYAFARRYGIHDIVAVSNEAHPLRRTGRPVLSDYDAFWEEQHGTAIAGGWYALPASPHHKSEADVPSNHRSAFRRREALRLQAEQRVMNALGSLPVKQADPLVHGRLTAYKPMHEFRERSWAS</sequence>
<keyword evidence="2" id="KW-1185">Reference proteome</keyword>
<organism evidence="1 2">
    <name type="scientific">Dyella psychrodurans</name>
    <dbReference type="NCBI Taxonomy" id="1927960"/>
    <lineage>
        <taxon>Bacteria</taxon>
        <taxon>Pseudomonadati</taxon>
        <taxon>Pseudomonadota</taxon>
        <taxon>Gammaproteobacteria</taxon>
        <taxon>Lysobacterales</taxon>
        <taxon>Rhodanobacteraceae</taxon>
        <taxon>Dyella</taxon>
    </lineage>
</organism>
<proteinExistence type="predicted"/>
<dbReference type="GO" id="GO:0006974">
    <property type="term" value="P:DNA damage response"/>
    <property type="evidence" value="ECO:0007669"/>
    <property type="project" value="TreeGrafter"/>
</dbReference>
<dbReference type="InterPro" id="IPR007488">
    <property type="entry name" value="DUF535"/>
</dbReference>
<dbReference type="EMBL" id="QRBF01000004">
    <property type="protein sequence ID" value="RDS83388.1"/>
    <property type="molecule type" value="Genomic_DNA"/>
</dbReference>
<dbReference type="PANTHER" id="PTHR38785:SF1">
    <property type="entry name" value="HOMOLOG OF VIRK"/>
    <property type="match status" value="1"/>
</dbReference>
<evidence type="ECO:0000313" key="1">
    <source>
        <dbReference type="EMBL" id="RDS83388.1"/>
    </source>
</evidence>